<feature type="compositionally biased region" description="Basic and acidic residues" evidence="3">
    <location>
        <begin position="467"/>
        <end position="487"/>
    </location>
</feature>
<dbReference type="Proteomes" id="UP001347796">
    <property type="component" value="Unassembled WGS sequence"/>
</dbReference>
<feature type="region of interest" description="Disordered" evidence="3">
    <location>
        <begin position="1"/>
        <end position="21"/>
    </location>
</feature>
<dbReference type="EMBL" id="JAZGQO010000006">
    <property type="protein sequence ID" value="KAK6184463.1"/>
    <property type="molecule type" value="Genomic_DNA"/>
</dbReference>
<dbReference type="PANTHER" id="PTHR21694">
    <property type="entry name" value="COILED-COIL DOMAIN-CONTAINING PROTEIN 63"/>
    <property type="match status" value="1"/>
</dbReference>
<name>A0AAN8K3M7_PATCE</name>
<gene>
    <name evidence="5" type="ORF">SNE40_006931</name>
</gene>
<evidence type="ECO:0000256" key="2">
    <source>
        <dbReference type="SAM" id="Coils"/>
    </source>
</evidence>
<evidence type="ECO:0000313" key="6">
    <source>
        <dbReference type="Proteomes" id="UP001347796"/>
    </source>
</evidence>
<dbReference type="GO" id="GO:0003341">
    <property type="term" value="P:cilium movement"/>
    <property type="evidence" value="ECO:0007669"/>
    <property type="project" value="TreeGrafter"/>
</dbReference>
<organism evidence="5 6">
    <name type="scientific">Patella caerulea</name>
    <name type="common">Rayed Mediterranean limpet</name>
    <dbReference type="NCBI Taxonomy" id="87958"/>
    <lineage>
        <taxon>Eukaryota</taxon>
        <taxon>Metazoa</taxon>
        <taxon>Spiralia</taxon>
        <taxon>Lophotrochozoa</taxon>
        <taxon>Mollusca</taxon>
        <taxon>Gastropoda</taxon>
        <taxon>Patellogastropoda</taxon>
        <taxon>Patelloidea</taxon>
        <taxon>Patellidae</taxon>
        <taxon>Patella</taxon>
    </lineage>
</organism>
<feature type="domain" description="ODAD1 central coiled coil region" evidence="4">
    <location>
        <begin position="149"/>
        <end position="431"/>
    </location>
</feature>
<evidence type="ECO:0000256" key="3">
    <source>
        <dbReference type="SAM" id="MobiDB-lite"/>
    </source>
</evidence>
<reference evidence="5 6" key="1">
    <citation type="submission" date="2024-01" db="EMBL/GenBank/DDBJ databases">
        <title>The genome of the rayed Mediterranean limpet Patella caerulea (Linnaeus, 1758).</title>
        <authorList>
            <person name="Anh-Thu Weber A."/>
            <person name="Halstead-Nussloch G."/>
        </authorList>
    </citation>
    <scope>NUCLEOTIDE SEQUENCE [LARGE SCALE GENOMIC DNA]</scope>
    <source>
        <strain evidence="5">AATW-2023a</strain>
        <tissue evidence="5">Whole specimen</tissue>
    </source>
</reference>
<evidence type="ECO:0000313" key="5">
    <source>
        <dbReference type="EMBL" id="KAK6184463.1"/>
    </source>
</evidence>
<dbReference type="PANTHER" id="PTHR21694:SF18">
    <property type="entry name" value="COILED-COIL DOMAIN-CONTAINING PROTEIN 63"/>
    <property type="match status" value="1"/>
</dbReference>
<accession>A0AAN8K3M7</accession>
<dbReference type="AlphaFoldDB" id="A0AAN8K3M7"/>
<keyword evidence="1 2" id="KW-0175">Coiled coil</keyword>
<feature type="compositionally biased region" description="Acidic residues" evidence="3">
    <location>
        <begin position="9"/>
        <end position="19"/>
    </location>
</feature>
<dbReference type="InterPro" id="IPR049258">
    <property type="entry name" value="ODAD1_CC"/>
</dbReference>
<dbReference type="GO" id="GO:0005930">
    <property type="term" value="C:axoneme"/>
    <property type="evidence" value="ECO:0007669"/>
    <property type="project" value="TreeGrafter"/>
</dbReference>
<feature type="region of interest" description="Disordered" evidence="3">
    <location>
        <begin position="467"/>
        <end position="509"/>
    </location>
</feature>
<dbReference type="GO" id="GO:0036158">
    <property type="term" value="P:outer dynein arm assembly"/>
    <property type="evidence" value="ECO:0007669"/>
    <property type="project" value="TreeGrafter"/>
</dbReference>
<proteinExistence type="predicted"/>
<comment type="caution">
    <text evidence="5">The sequence shown here is derived from an EMBL/GenBank/DDBJ whole genome shotgun (WGS) entry which is preliminary data.</text>
</comment>
<feature type="coiled-coil region" evidence="2">
    <location>
        <begin position="50"/>
        <end position="138"/>
    </location>
</feature>
<evidence type="ECO:0000259" key="4">
    <source>
        <dbReference type="Pfam" id="PF21773"/>
    </source>
</evidence>
<sequence>MVRQAQAESDGESGDEEVNEVAAQEAALRADKSRLIHQLRVMEHDKRAYSEETERILKRQRSQIKALQKENREISTVLRLTESERNLNWDENNTMILQELVEKEDNYKQLKDEEREKIKKLDEEIRKIEKEIAVERKSVDTIPTEMMIQKRSTVLENRLDKSMVKFNEQLAVNAQLRLEIDHSRREKGMLEVFYTKLNTELQQLRKGISQFIQEASLAYEQRDEAHNKMVALKDRNEKDQIQHEVEMKELQRIIDHDNKLKAFMMIKSSDRADFKEEEEAKKNKSRRDGDIGAELAHIESFEEAFEQIKKITGEDDLNNITSEFLRKENENFALFNFVNELNNEVENLQEEITVTNKEICQFEEDNCKMQTDRKDFLEEFEFQAKCAKEETEEAEAKIYECVDIVEKLIVAVESLFNCLKCDSSAIDEMLGCEDGITENNILLYMGIIEQRTMDLLHIQHYIDMKKAEPEKDGRNKEPVEIKTERPKPVSIQAPSLGDHEDALDEENEIRPLSHEELRYLVNKKITRQSNVSCGSPPS</sequence>
<dbReference type="InterPro" id="IPR051876">
    <property type="entry name" value="ODA-DC/CCD"/>
</dbReference>
<keyword evidence="6" id="KW-1185">Reference proteome</keyword>
<feature type="coiled-coil region" evidence="2">
    <location>
        <begin position="338"/>
        <end position="397"/>
    </location>
</feature>
<protein>
    <recommendedName>
        <fullName evidence="4">ODAD1 central coiled coil region domain-containing protein</fullName>
    </recommendedName>
</protein>
<evidence type="ECO:0000256" key="1">
    <source>
        <dbReference type="ARBA" id="ARBA00023054"/>
    </source>
</evidence>
<dbReference type="Pfam" id="PF21773">
    <property type="entry name" value="ODAD1_CC"/>
    <property type="match status" value="1"/>
</dbReference>